<dbReference type="Proteomes" id="UP001183604">
    <property type="component" value="Unassembled WGS sequence"/>
</dbReference>
<dbReference type="InterPro" id="IPR016181">
    <property type="entry name" value="Acyl_CoA_acyltransferase"/>
</dbReference>
<proteinExistence type="predicted"/>
<dbReference type="InterPro" id="IPR051531">
    <property type="entry name" value="N-acetyltransferase"/>
</dbReference>
<comment type="caution">
    <text evidence="2">The sequence shown here is derived from an EMBL/GenBank/DDBJ whole genome shotgun (WGS) entry which is preliminary data.</text>
</comment>
<sequence>MTLELETDRLLLRPLTTDDAEALAAINADPEVMRYIGNGAPRTLADTEALTAKVEAHWDAHGWGAFAVREQDTGDLVGLGILATPAFLPEILPATEVGWRIGRDRWGRGYAPEAARAVIGFAFGELGLDRVVSCIHSENAASIRVAEKLGMTLERTTVVPGFEVPCSVYERKAV</sequence>
<dbReference type="RefSeq" id="WP_270120910.1">
    <property type="nucleotide sequence ID" value="NZ_BAAAOM010000007.1"/>
</dbReference>
<dbReference type="AlphaFoldDB" id="A0A9X3PI16"/>
<dbReference type="SUPFAM" id="SSF55729">
    <property type="entry name" value="Acyl-CoA N-acyltransferases (Nat)"/>
    <property type="match status" value="1"/>
</dbReference>
<dbReference type="GO" id="GO:0016747">
    <property type="term" value="F:acyltransferase activity, transferring groups other than amino-acyl groups"/>
    <property type="evidence" value="ECO:0007669"/>
    <property type="project" value="InterPro"/>
</dbReference>
<keyword evidence="5" id="KW-1185">Reference proteome</keyword>
<dbReference type="Gene3D" id="3.40.630.30">
    <property type="match status" value="1"/>
</dbReference>
<dbReference type="InterPro" id="IPR000182">
    <property type="entry name" value="GNAT_dom"/>
</dbReference>
<dbReference type="PANTHER" id="PTHR43792">
    <property type="entry name" value="GNAT FAMILY, PUTATIVE (AFU_ORTHOLOGUE AFUA_3G00765)-RELATED-RELATED"/>
    <property type="match status" value="1"/>
</dbReference>
<gene>
    <name evidence="3" type="ORF">J2S69_001813</name>
    <name evidence="2" type="ORF">O2L01_05625</name>
</gene>
<dbReference type="PROSITE" id="PS51186">
    <property type="entry name" value="GNAT"/>
    <property type="match status" value="1"/>
</dbReference>
<name>A0A9X3PI16_9ACTN</name>
<evidence type="ECO:0000313" key="3">
    <source>
        <dbReference type="EMBL" id="MDR7338094.1"/>
    </source>
</evidence>
<reference evidence="2" key="1">
    <citation type="submission" date="2022-12" db="EMBL/GenBank/DDBJ databases">
        <title>Gycomyces niveus sp.nov., a novel actinomycete isolated from soil in Shouguang.</title>
        <authorList>
            <person name="Yang X."/>
        </authorList>
    </citation>
    <scope>NUCLEOTIDE SEQUENCE</scope>
    <source>
        <strain evidence="2">DSM 44724</strain>
    </source>
</reference>
<accession>A0A9X3PI16</accession>
<organism evidence="2 4">
    <name type="scientific">Glycomyces lechevalierae</name>
    <dbReference type="NCBI Taxonomy" id="256034"/>
    <lineage>
        <taxon>Bacteria</taxon>
        <taxon>Bacillati</taxon>
        <taxon>Actinomycetota</taxon>
        <taxon>Actinomycetes</taxon>
        <taxon>Glycomycetales</taxon>
        <taxon>Glycomycetaceae</taxon>
        <taxon>Glycomyces</taxon>
    </lineage>
</organism>
<dbReference type="EMBL" id="JAPZVQ010000002">
    <property type="protein sequence ID" value="MDA1384455.1"/>
    <property type="molecule type" value="Genomic_DNA"/>
</dbReference>
<dbReference type="EMBL" id="JAVDYD010000001">
    <property type="protein sequence ID" value="MDR7338094.1"/>
    <property type="molecule type" value="Genomic_DNA"/>
</dbReference>
<reference evidence="3 5" key="2">
    <citation type="submission" date="2023-07" db="EMBL/GenBank/DDBJ databases">
        <title>Sequencing the genomes of 1000 actinobacteria strains.</title>
        <authorList>
            <person name="Klenk H.-P."/>
        </authorList>
    </citation>
    <scope>NUCLEOTIDE SEQUENCE [LARGE SCALE GENOMIC DNA]</scope>
    <source>
        <strain evidence="3 5">DSM 44724</strain>
    </source>
</reference>
<protein>
    <submittedName>
        <fullName evidence="2">GNAT family N-acetyltransferase</fullName>
    </submittedName>
    <submittedName>
        <fullName evidence="3">RimJ/RimL family protein N-acetyltransferase</fullName>
    </submittedName>
</protein>
<dbReference type="Proteomes" id="UP001145799">
    <property type="component" value="Unassembled WGS sequence"/>
</dbReference>
<feature type="domain" description="N-acetyltransferase" evidence="1">
    <location>
        <begin position="10"/>
        <end position="174"/>
    </location>
</feature>
<evidence type="ECO:0000313" key="4">
    <source>
        <dbReference type="Proteomes" id="UP001145799"/>
    </source>
</evidence>
<evidence type="ECO:0000313" key="2">
    <source>
        <dbReference type="EMBL" id="MDA1384455.1"/>
    </source>
</evidence>
<evidence type="ECO:0000313" key="5">
    <source>
        <dbReference type="Proteomes" id="UP001183604"/>
    </source>
</evidence>
<evidence type="ECO:0000259" key="1">
    <source>
        <dbReference type="PROSITE" id="PS51186"/>
    </source>
</evidence>
<dbReference type="PANTHER" id="PTHR43792:SF1">
    <property type="entry name" value="N-ACETYLTRANSFERASE DOMAIN-CONTAINING PROTEIN"/>
    <property type="match status" value="1"/>
</dbReference>
<dbReference type="Pfam" id="PF13302">
    <property type="entry name" value="Acetyltransf_3"/>
    <property type="match status" value="1"/>
</dbReference>